<feature type="transmembrane region" description="Helical" evidence="1">
    <location>
        <begin position="6"/>
        <end position="25"/>
    </location>
</feature>
<accession>A0A644U0K4</accession>
<gene>
    <name evidence="2" type="ORF">SDC9_18524</name>
</gene>
<sequence length="119" mass="13763">MTKSTALLWITVILIISVTGLWVILEPFSDLSEAFTMRPIAEEQLPHSAVLMDLTDDDFAAHPSLYTCMERYVHIYERPLDYFKFSGVTSEEGREIYGKYGGKILFWNGTYYQFLFLTS</sequence>
<evidence type="ECO:0000256" key="1">
    <source>
        <dbReference type="SAM" id="Phobius"/>
    </source>
</evidence>
<organism evidence="2">
    <name type="scientific">bioreactor metagenome</name>
    <dbReference type="NCBI Taxonomy" id="1076179"/>
    <lineage>
        <taxon>unclassified sequences</taxon>
        <taxon>metagenomes</taxon>
        <taxon>ecological metagenomes</taxon>
    </lineage>
</organism>
<protein>
    <submittedName>
        <fullName evidence="2">Uncharacterized protein</fullName>
    </submittedName>
</protein>
<keyword evidence="1" id="KW-0472">Membrane</keyword>
<comment type="caution">
    <text evidence="2">The sequence shown here is derived from an EMBL/GenBank/DDBJ whole genome shotgun (WGS) entry which is preliminary data.</text>
</comment>
<reference evidence="2" key="1">
    <citation type="submission" date="2019-08" db="EMBL/GenBank/DDBJ databases">
        <authorList>
            <person name="Kucharzyk K."/>
            <person name="Murdoch R.W."/>
            <person name="Higgins S."/>
            <person name="Loffler F."/>
        </authorList>
    </citation>
    <scope>NUCLEOTIDE SEQUENCE</scope>
</reference>
<proteinExistence type="predicted"/>
<keyword evidence="1" id="KW-1133">Transmembrane helix</keyword>
<keyword evidence="1" id="KW-0812">Transmembrane</keyword>
<name>A0A644U0K4_9ZZZZ</name>
<evidence type="ECO:0000313" key="2">
    <source>
        <dbReference type="EMBL" id="MPL72734.1"/>
    </source>
</evidence>
<dbReference type="AlphaFoldDB" id="A0A644U0K4"/>
<dbReference type="EMBL" id="VSSQ01000067">
    <property type="protein sequence ID" value="MPL72734.1"/>
    <property type="molecule type" value="Genomic_DNA"/>
</dbReference>